<dbReference type="Gene3D" id="3.40.50.1000">
    <property type="entry name" value="HAD superfamily/HAD-like"/>
    <property type="match status" value="1"/>
</dbReference>
<dbReference type="InterPro" id="IPR011951">
    <property type="entry name" value="HAD-SF_hydro_IA_YjjG/PynA"/>
</dbReference>
<dbReference type="GO" id="GO:0018784">
    <property type="term" value="F:(S)-2-haloacid dehalogenase activity"/>
    <property type="evidence" value="ECO:0007669"/>
    <property type="project" value="UniProtKB-EC"/>
</dbReference>
<dbReference type="RefSeq" id="WP_005606298.1">
    <property type="nucleotide sequence ID" value="NZ_CP102283.1"/>
</dbReference>
<proteinExistence type="predicted"/>
<dbReference type="Pfam" id="PF00702">
    <property type="entry name" value="Hydrolase"/>
    <property type="match status" value="1"/>
</dbReference>
<name>C8NII0_9LACT</name>
<gene>
    <name evidence="1" type="ORF">HMPREF0444_1725</name>
</gene>
<dbReference type="InterPro" id="IPR006439">
    <property type="entry name" value="HAD-SF_hydro_IA"/>
</dbReference>
<dbReference type="STRING" id="638301.HMPREF0444_1725"/>
<dbReference type="InterPro" id="IPR036412">
    <property type="entry name" value="HAD-like_sf"/>
</dbReference>
<evidence type="ECO:0000313" key="1">
    <source>
        <dbReference type="EMBL" id="EEW36377.1"/>
    </source>
</evidence>
<reference evidence="1 2" key="1">
    <citation type="submission" date="2009-08" db="EMBL/GenBank/DDBJ databases">
        <authorList>
            <person name="Muzny D."/>
            <person name="Qin X."/>
            <person name="Deng J."/>
            <person name="Jiang H."/>
            <person name="Liu Y."/>
            <person name="Qu J."/>
            <person name="Song X.-Z."/>
            <person name="Zhang L."/>
            <person name="Thornton R."/>
            <person name="Coyle M."/>
            <person name="Francisco L."/>
            <person name="Jackson L."/>
            <person name="Javaid M."/>
            <person name="Korchina V."/>
            <person name="Kovar C."/>
            <person name="Mata R."/>
            <person name="Mathew T."/>
            <person name="Ngo R."/>
            <person name="Nguyen L."/>
            <person name="Nguyen N."/>
            <person name="Okwuonu G."/>
            <person name="Ongeri F."/>
            <person name="Pham C."/>
            <person name="Simmons D."/>
            <person name="Wilczek-Boney K."/>
            <person name="Hale W."/>
            <person name="Jakkamsetti A."/>
            <person name="Pham P."/>
            <person name="Ruth R."/>
            <person name="San Lucas F."/>
            <person name="Warren J."/>
            <person name="Zhang J."/>
            <person name="Zhao Z."/>
            <person name="Zhou C."/>
            <person name="Zhu D."/>
            <person name="Lee S."/>
            <person name="Bess C."/>
            <person name="Blankenburg K."/>
            <person name="Forbes L."/>
            <person name="Fu Q."/>
            <person name="Gubbala S."/>
            <person name="Hirani K."/>
            <person name="Jayaseelan J.C."/>
            <person name="Lara F."/>
            <person name="Munidasa M."/>
            <person name="Palculict T."/>
            <person name="Patil S."/>
            <person name="Pu L.-L."/>
            <person name="Saada N."/>
            <person name="Tang L."/>
            <person name="Weissenberger G."/>
            <person name="Zhu Y."/>
            <person name="Hemphill L."/>
            <person name="Shang Y."/>
            <person name="Youmans B."/>
            <person name="Ayvaz T."/>
            <person name="Ross M."/>
            <person name="Santibanez J."/>
            <person name="Aqrawi P."/>
            <person name="Gross S."/>
            <person name="Joshi V."/>
            <person name="Fowler G."/>
            <person name="Nazareth L."/>
            <person name="Reid J."/>
            <person name="Worley K."/>
            <person name="Petrosino J."/>
            <person name="Highlander S."/>
            <person name="Gibbs R."/>
        </authorList>
    </citation>
    <scope>NUCLEOTIDE SEQUENCE [LARGE SCALE GENOMIC DNA]</scope>
    <source>
        <strain evidence="1 2">ATCC 49175</strain>
    </source>
</reference>
<dbReference type="PANTHER" id="PTHR47478">
    <property type="match status" value="1"/>
</dbReference>
<comment type="caution">
    <text evidence="1">The sequence shown here is derived from an EMBL/GenBank/DDBJ whole genome shotgun (WGS) entry which is preliminary data.</text>
</comment>
<dbReference type="GeneID" id="78412512"/>
<dbReference type="NCBIfam" id="TIGR01549">
    <property type="entry name" value="HAD-SF-IA-v1"/>
    <property type="match status" value="1"/>
</dbReference>
<dbReference type="InterPro" id="IPR023214">
    <property type="entry name" value="HAD_sf"/>
</dbReference>
<protein>
    <submittedName>
        <fullName evidence="1">HAD hydrolase, TIGR02254 family</fullName>
        <ecNumber evidence="1">3.8.1.2</ecNumber>
    </submittedName>
</protein>
<evidence type="ECO:0000313" key="2">
    <source>
        <dbReference type="Proteomes" id="UP000005926"/>
    </source>
</evidence>
<accession>C8NII0</accession>
<sequence>MIYKTLLFDLDSTVWDFHSAENYALTKLLENQGVSEIEKYIEVYIPMNRAMWRSLEKNEITREELVGTRFAKLFDHFGLEKDGHELASEYEAILSTQGQTIDGAEEMLHTLTKAGYELYAATNGITTIQKGRLEHSPVTKYFKKVFISEELKVAKPSPLFFERVAKDIPDFDKETAVMIGDSLTADIQGGINAGIDTIWMNLARKENRTAVKPTVEVRSYAELLEFLV</sequence>
<dbReference type="InterPro" id="IPR023198">
    <property type="entry name" value="PGP-like_dom2"/>
</dbReference>
<dbReference type="PRINTS" id="PR00413">
    <property type="entry name" value="HADHALOGNASE"/>
</dbReference>
<dbReference type="AlphaFoldDB" id="C8NII0"/>
<dbReference type="Gene3D" id="1.10.150.240">
    <property type="entry name" value="Putative phosphatase, domain 2"/>
    <property type="match status" value="1"/>
</dbReference>
<dbReference type="InterPro" id="IPR052550">
    <property type="entry name" value="Pyrimidine_5'-ntase_YjjG"/>
</dbReference>
<dbReference type="SUPFAM" id="SSF56784">
    <property type="entry name" value="HAD-like"/>
    <property type="match status" value="1"/>
</dbReference>
<dbReference type="GO" id="GO:0008253">
    <property type="term" value="F:5'-nucleotidase activity"/>
    <property type="evidence" value="ECO:0007669"/>
    <property type="project" value="InterPro"/>
</dbReference>
<dbReference type="SFLD" id="SFLDG01129">
    <property type="entry name" value="C1.5:_HAD__Beta-PGM__Phosphata"/>
    <property type="match status" value="1"/>
</dbReference>
<organism evidence="1 2">
    <name type="scientific">Granulicatella adiacens ATCC 49175</name>
    <dbReference type="NCBI Taxonomy" id="638301"/>
    <lineage>
        <taxon>Bacteria</taxon>
        <taxon>Bacillati</taxon>
        <taxon>Bacillota</taxon>
        <taxon>Bacilli</taxon>
        <taxon>Lactobacillales</taxon>
        <taxon>Carnobacteriaceae</taxon>
        <taxon>Granulicatella</taxon>
    </lineage>
</organism>
<dbReference type="PANTHER" id="PTHR47478:SF1">
    <property type="entry name" value="PYRIMIDINE 5'-NUCLEOTIDASE YJJG"/>
    <property type="match status" value="1"/>
</dbReference>
<dbReference type="Proteomes" id="UP000005926">
    <property type="component" value="Unassembled WGS sequence"/>
</dbReference>
<dbReference type="SFLD" id="SFLDS00003">
    <property type="entry name" value="Haloacid_Dehalogenase"/>
    <property type="match status" value="1"/>
</dbReference>
<dbReference type="eggNOG" id="COG1011">
    <property type="taxonomic scope" value="Bacteria"/>
</dbReference>
<dbReference type="EMBL" id="ACKZ01000029">
    <property type="protein sequence ID" value="EEW36377.1"/>
    <property type="molecule type" value="Genomic_DNA"/>
</dbReference>
<dbReference type="NCBIfam" id="TIGR02254">
    <property type="entry name" value="YjjG_YfnB"/>
    <property type="match status" value="1"/>
</dbReference>
<dbReference type="HOGENOM" id="CLU_045011_8_1_9"/>
<dbReference type="SFLD" id="SFLDG01135">
    <property type="entry name" value="C1.5.6:_HAD__Beta-PGM__Phospha"/>
    <property type="match status" value="1"/>
</dbReference>
<keyword evidence="1" id="KW-0378">Hydrolase</keyword>
<keyword evidence="2" id="KW-1185">Reference proteome</keyword>
<dbReference type="EC" id="3.8.1.2" evidence="1"/>